<protein>
    <submittedName>
        <fullName evidence="2">Uncharacterized protein</fullName>
    </submittedName>
</protein>
<evidence type="ECO:0000256" key="1">
    <source>
        <dbReference type="SAM" id="MobiDB-lite"/>
    </source>
</evidence>
<gene>
    <name evidence="2" type="ordered locus">ckrop_1312</name>
</gene>
<accession>C4LJQ1</accession>
<keyword evidence="3" id="KW-1185">Reference proteome</keyword>
<feature type="compositionally biased region" description="Low complexity" evidence="1">
    <location>
        <begin position="92"/>
        <end position="115"/>
    </location>
</feature>
<proteinExistence type="predicted"/>
<sequence length="286" mass="29213">MPLKPVTISADFGASSVNFPRLSCNGTLEWVRSIKSDPITATDTTMSTGQQAPIRGRNYRRTSLKVLAAGGSAIALCGVVTGCSSNSDDDNSTSVVTSTSTRTAAPSAQKSPAPSEDNGEGPSIPPSSAADPAEAKQSGAANDNALLNAVVGSDKKNTDVKDVRGAGTTKELGEPALASGMPFYPPGVQFTRNGKTMTVCSRGNDAAIKKGIEQVAALDGTSCEFASAAAGEAFNKVTGSKKLSQVTPLSITATSPVSNEKLTLKCESQADVTVCESKSGASVLMW</sequence>
<organism evidence="2 3">
    <name type="scientific">Corynebacterium kroppenstedtii (strain DSM 44385 / JCM 11950 / CIP 105744 / CCUG 35717)</name>
    <dbReference type="NCBI Taxonomy" id="645127"/>
    <lineage>
        <taxon>Bacteria</taxon>
        <taxon>Bacillati</taxon>
        <taxon>Actinomycetota</taxon>
        <taxon>Actinomycetes</taxon>
        <taxon>Mycobacteriales</taxon>
        <taxon>Corynebacteriaceae</taxon>
        <taxon>Corynebacterium</taxon>
    </lineage>
</organism>
<name>C4LJQ1_CORK4</name>
<evidence type="ECO:0000313" key="3">
    <source>
        <dbReference type="Proteomes" id="UP000001473"/>
    </source>
</evidence>
<dbReference type="Proteomes" id="UP000001473">
    <property type="component" value="Chromosome"/>
</dbReference>
<feature type="region of interest" description="Disordered" evidence="1">
    <location>
        <begin position="158"/>
        <end position="179"/>
    </location>
</feature>
<dbReference type="KEGG" id="ckp:ckrop_1312"/>
<dbReference type="HOGENOM" id="CLU_972237_0_0_11"/>
<dbReference type="EMBL" id="CP001620">
    <property type="protein sequence ID" value="ACR18056.1"/>
    <property type="molecule type" value="Genomic_DNA"/>
</dbReference>
<reference evidence="2 3" key="1">
    <citation type="journal article" date="2008" name="J. Biotechnol.">
        <title>Ultrafast pyrosequencing of Corynebacterium kroppenstedtii DSM44385 revealed insights into the physiology of a lipophilic corynebacterium that lacks mycolic acids.</title>
        <authorList>
            <person name="Tauch A."/>
            <person name="Schneider J."/>
            <person name="Szczepanowski R."/>
            <person name="Tilker A."/>
            <person name="Viehoever P."/>
            <person name="Gartemann K.-H."/>
            <person name="Arnold W."/>
            <person name="Blom J."/>
            <person name="Brinkrolf K."/>
            <person name="Brune I."/>
            <person name="Goetker S."/>
            <person name="Weisshaar B."/>
            <person name="Goesmann A."/>
            <person name="Droege M."/>
            <person name="Puehler A."/>
        </authorList>
    </citation>
    <scope>NUCLEOTIDE SEQUENCE [LARGE SCALE GENOMIC DNA]</scope>
    <source>
        <strain evidence="3">DSM 44385 / JCM 11950 / CIP 105744 / CCUG 35717</strain>
    </source>
</reference>
<evidence type="ECO:0000313" key="2">
    <source>
        <dbReference type="EMBL" id="ACR18056.1"/>
    </source>
</evidence>
<dbReference type="AlphaFoldDB" id="C4LJQ1"/>
<feature type="region of interest" description="Disordered" evidence="1">
    <location>
        <begin position="84"/>
        <end position="139"/>
    </location>
</feature>